<keyword evidence="2" id="KW-1185">Reference proteome</keyword>
<sequence length="71" mass="7764">MAKVLELQFLNTEGKTVKVNLDSPKEPIDHVAIHSAMDKILAANIFITSGGEFVSEKGARVIDRNVSEINL</sequence>
<dbReference type="OrthoDB" id="2454247at2"/>
<protein>
    <submittedName>
        <fullName evidence="1">DUF2922 domain-containing protein</fullName>
    </submittedName>
</protein>
<dbReference type="Proteomes" id="UP000310334">
    <property type="component" value="Unassembled WGS sequence"/>
</dbReference>
<organism evidence="1 2">
    <name type="scientific">Metabacillus sediminilitoris</name>
    <dbReference type="NCBI Taxonomy" id="2567941"/>
    <lineage>
        <taxon>Bacteria</taxon>
        <taxon>Bacillati</taxon>
        <taxon>Bacillota</taxon>
        <taxon>Bacilli</taxon>
        <taxon>Bacillales</taxon>
        <taxon>Bacillaceae</taxon>
        <taxon>Metabacillus</taxon>
    </lineage>
</organism>
<dbReference type="RefSeq" id="WP_136351162.1">
    <property type="nucleotide sequence ID" value="NZ_CP046266.1"/>
</dbReference>
<proteinExistence type="predicted"/>
<name>A0A4S4C599_9BACI</name>
<comment type="caution">
    <text evidence="1">The sequence shown here is derived from an EMBL/GenBank/DDBJ whole genome shotgun (WGS) entry which is preliminary data.</text>
</comment>
<reference evidence="1 2" key="1">
    <citation type="submission" date="2019-04" db="EMBL/GenBank/DDBJ databases">
        <title>Bacillus sediminilitoris sp. nov., isolated from a tidal flat sediment on the East China Sea.</title>
        <authorList>
            <person name="Wei Y."/>
            <person name="Mao H."/>
            <person name="Fang J."/>
        </authorList>
    </citation>
    <scope>NUCLEOTIDE SEQUENCE [LARGE SCALE GENOMIC DNA]</scope>
    <source>
        <strain evidence="1 2">DSL-17</strain>
    </source>
</reference>
<evidence type="ECO:0000313" key="2">
    <source>
        <dbReference type="Proteomes" id="UP000310334"/>
    </source>
</evidence>
<dbReference type="Pfam" id="PF11148">
    <property type="entry name" value="DUF2922"/>
    <property type="match status" value="1"/>
</dbReference>
<dbReference type="AlphaFoldDB" id="A0A4S4C599"/>
<accession>A0A4S4C599</accession>
<evidence type="ECO:0000313" key="1">
    <source>
        <dbReference type="EMBL" id="THF82921.1"/>
    </source>
</evidence>
<gene>
    <name evidence="1" type="ORF">E6W99_00720</name>
</gene>
<dbReference type="InterPro" id="IPR021321">
    <property type="entry name" value="DUF2922"/>
</dbReference>
<dbReference type="EMBL" id="SSNT01000001">
    <property type="protein sequence ID" value="THF82921.1"/>
    <property type="molecule type" value="Genomic_DNA"/>
</dbReference>